<comment type="caution">
    <text evidence="3">The sequence shown here is derived from an EMBL/GenBank/DDBJ whole genome shotgun (WGS) entry which is preliminary data.</text>
</comment>
<feature type="chain" id="PRO_5021287751" evidence="2">
    <location>
        <begin position="18"/>
        <end position="83"/>
    </location>
</feature>
<keyword evidence="2" id="KW-0732">Signal</keyword>
<proteinExistence type="predicted"/>
<evidence type="ECO:0000256" key="2">
    <source>
        <dbReference type="SAM" id="SignalP"/>
    </source>
</evidence>
<protein>
    <submittedName>
        <fullName evidence="3">Uncharacterized protein</fullName>
    </submittedName>
</protein>
<dbReference type="AlphaFoldDB" id="A0A4Z2E0D9"/>
<reference evidence="3 4" key="1">
    <citation type="submission" date="2019-03" db="EMBL/GenBank/DDBJ databases">
        <title>First draft genome of Liparis tanakae, snailfish: a comprehensive survey of snailfish specific genes.</title>
        <authorList>
            <person name="Kim W."/>
            <person name="Song I."/>
            <person name="Jeong J.-H."/>
            <person name="Kim D."/>
            <person name="Kim S."/>
            <person name="Ryu S."/>
            <person name="Song J.Y."/>
            <person name="Lee S.K."/>
        </authorList>
    </citation>
    <scope>NUCLEOTIDE SEQUENCE [LARGE SCALE GENOMIC DNA]</scope>
    <source>
        <tissue evidence="3">Muscle</tissue>
    </source>
</reference>
<evidence type="ECO:0000313" key="3">
    <source>
        <dbReference type="EMBL" id="TNN22177.1"/>
    </source>
</evidence>
<name>A0A4Z2E0D9_9TELE</name>
<feature type="region of interest" description="Disordered" evidence="1">
    <location>
        <begin position="25"/>
        <end position="63"/>
    </location>
</feature>
<dbReference type="EMBL" id="SRLO01023823">
    <property type="protein sequence ID" value="TNN22177.1"/>
    <property type="molecule type" value="Genomic_DNA"/>
</dbReference>
<gene>
    <name evidence="3" type="ORF">EYF80_067709</name>
</gene>
<evidence type="ECO:0000256" key="1">
    <source>
        <dbReference type="SAM" id="MobiDB-lite"/>
    </source>
</evidence>
<evidence type="ECO:0000313" key="4">
    <source>
        <dbReference type="Proteomes" id="UP000314294"/>
    </source>
</evidence>
<accession>A0A4Z2E0D9</accession>
<feature type="compositionally biased region" description="Polar residues" evidence="1">
    <location>
        <begin position="25"/>
        <end position="39"/>
    </location>
</feature>
<sequence length="83" mass="9400">MGFSWPMSSSLLHLAHSLRSVLMEQSTGPHGFPLSSTAGTLRRRGRGKGKVEEEEEERRGRGEVMEVREEDMACRRRLSHTCT</sequence>
<feature type="signal peptide" evidence="2">
    <location>
        <begin position="1"/>
        <end position="17"/>
    </location>
</feature>
<keyword evidence="4" id="KW-1185">Reference proteome</keyword>
<organism evidence="3 4">
    <name type="scientific">Liparis tanakae</name>
    <name type="common">Tanaka's snailfish</name>
    <dbReference type="NCBI Taxonomy" id="230148"/>
    <lineage>
        <taxon>Eukaryota</taxon>
        <taxon>Metazoa</taxon>
        <taxon>Chordata</taxon>
        <taxon>Craniata</taxon>
        <taxon>Vertebrata</taxon>
        <taxon>Euteleostomi</taxon>
        <taxon>Actinopterygii</taxon>
        <taxon>Neopterygii</taxon>
        <taxon>Teleostei</taxon>
        <taxon>Neoteleostei</taxon>
        <taxon>Acanthomorphata</taxon>
        <taxon>Eupercaria</taxon>
        <taxon>Perciformes</taxon>
        <taxon>Cottioidei</taxon>
        <taxon>Cottales</taxon>
        <taxon>Liparidae</taxon>
        <taxon>Liparis</taxon>
    </lineage>
</organism>
<dbReference type="Proteomes" id="UP000314294">
    <property type="component" value="Unassembled WGS sequence"/>
</dbReference>